<dbReference type="SUPFAM" id="SSF53167">
    <property type="entry name" value="Purine and uridine phosphorylases"/>
    <property type="match status" value="1"/>
</dbReference>
<dbReference type="Pfam" id="PF01048">
    <property type="entry name" value="PNP_UDP_1"/>
    <property type="match status" value="1"/>
</dbReference>
<dbReference type="InterPro" id="IPR035994">
    <property type="entry name" value="Nucleoside_phosphorylase_sf"/>
</dbReference>
<evidence type="ECO:0000256" key="3">
    <source>
        <dbReference type="ARBA" id="ARBA00048447"/>
    </source>
</evidence>
<dbReference type="GO" id="GO:0004731">
    <property type="term" value="F:purine-nucleoside phosphorylase activity"/>
    <property type="evidence" value="ECO:0007669"/>
    <property type="project" value="TreeGrafter"/>
</dbReference>
<name>A0A2K4ZG86_9FIRM</name>
<dbReference type="GO" id="GO:0005829">
    <property type="term" value="C:cytosol"/>
    <property type="evidence" value="ECO:0007669"/>
    <property type="project" value="TreeGrafter"/>
</dbReference>
<dbReference type="AlphaFoldDB" id="A0A2K4ZG86"/>
<dbReference type="EC" id="2.4.2.3" evidence="1"/>
<dbReference type="InterPro" id="IPR000845">
    <property type="entry name" value="Nucleoside_phosphorylase_d"/>
</dbReference>
<organism evidence="5 6">
    <name type="scientific">Acetatifactor muris</name>
    <dbReference type="NCBI Taxonomy" id="879566"/>
    <lineage>
        <taxon>Bacteria</taxon>
        <taxon>Bacillati</taxon>
        <taxon>Bacillota</taxon>
        <taxon>Clostridia</taxon>
        <taxon>Lachnospirales</taxon>
        <taxon>Lachnospiraceae</taxon>
        <taxon>Acetatifactor</taxon>
    </lineage>
</organism>
<dbReference type="RefSeq" id="WP_103239583.1">
    <property type="nucleotide sequence ID" value="NZ_CANRXC010000021.1"/>
</dbReference>
<dbReference type="PANTHER" id="PTHR43691">
    <property type="entry name" value="URIDINE PHOSPHORYLASE"/>
    <property type="match status" value="1"/>
</dbReference>
<evidence type="ECO:0000259" key="4">
    <source>
        <dbReference type="Pfam" id="PF01048"/>
    </source>
</evidence>
<dbReference type="CDD" id="cd09007">
    <property type="entry name" value="NP-I_spr0068"/>
    <property type="match status" value="1"/>
</dbReference>
<reference evidence="5 6" key="1">
    <citation type="submission" date="2018-01" db="EMBL/GenBank/DDBJ databases">
        <authorList>
            <person name="Gaut B.S."/>
            <person name="Morton B.R."/>
            <person name="Clegg M.T."/>
            <person name="Duvall M.R."/>
        </authorList>
    </citation>
    <scope>NUCLEOTIDE SEQUENCE [LARGE SCALE GENOMIC DNA]</scope>
    <source>
        <strain evidence="5">GP69</strain>
    </source>
</reference>
<proteinExistence type="predicted"/>
<evidence type="ECO:0000313" key="6">
    <source>
        <dbReference type="Proteomes" id="UP000236311"/>
    </source>
</evidence>
<dbReference type="PANTHER" id="PTHR43691:SF11">
    <property type="entry name" value="FI09636P-RELATED"/>
    <property type="match status" value="1"/>
</dbReference>
<dbReference type="EMBL" id="OFSM01000010">
    <property type="protein sequence ID" value="SOY29478.1"/>
    <property type="molecule type" value="Genomic_DNA"/>
</dbReference>
<dbReference type="GO" id="GO:0004850">
    <property type="term" value="F:uridine phosphorylase activity"/>
    <property type="evidence" value="ECO:0007669"/>
    <property type="project" value="UniProtKB-EC"/>
</dbReference>
<evidence type="ECO:0000313" key="5">
    <source>
        <dbReference type="EMBL" id="SOY29478.1"/>
    </source>
</evidence>
<dbReference type="GO" id="GO:0006152">
    <property type="term" value="P:purine nucleoside catabolic process"/>
    <property type="evidence" value="ECO:0007669"/>
    <property type="project" value="TreeGrafter"/>
</dbReference>
<sequence length="268" mass="29844">MIIKNDYPILEYSTERKAVINPDRDASKSDRDGQDSGGFERFPRLCLVTFFEEVLAGAVERYGGEKIGTYVSEMKDFHVYRFTVDGTEICAVQAVVASGSIAMMTEMLYGCGVEAIVCCGGCGVLDDIPEGAVILPVRALRDEGASYKYLPPARFIELQSGPIECFRKVLSGHGIPYIECATWSTDGFYRETREMVAYRREEGCKAVEMECAAMAAIAQFRGKVFGQLLYSGDILTGDAEDYDDRDWNNNVSARERLFYLAMEALCML</sequence>
<evidence type="ECO:0000256" key="2">
    <source>
        <dbReference type="ARBA" id="ARBA00021980"/>
    </source>
</evidence>
<keyword evidence="6" id="KW-1185">Reference proteome</keyword>
<dbReference type="Proteomes" id="UP000236311">
    <property type="component" value="Unassembled WGS sequence"/>
</dbReference>
<evidence type="ECO:0000256" key="1">
    <source>
        <dbReference type="ARBA" id="ARBA00011888"/>
    </source>
</evidence>
<gene>
    <name evidence="5" type="ORF">AMURIS_02199</name>
</gene>
<feature type="domain" description="Nucleoside phosphorylase" evidence="4">
    <location>
        <begin position="46"/>
        <end position="249"/>
    </location>
</feature>
<comment type="catalytic activity">
    <reaction evidence="3">
        <text>uridine + phosphate = alpha-D-ribose 1-phosphate + uracil</text>
        <dbReference type="Rhea" id="RHEA:24388"/>
        <dbReference type="ChEBI" id="CHEBI:16704"/>
        <dbReference type="ChEBI" id="CHEBI:17568"/>
        <dbReference type="ChEBI" id="CHEBI:43474"/>
        <dbReference type="ChEBI" id="CHEBI:57720"/>
        <dbReference type="EC" id="2.4.2.3"/>
    </reaction>
</comment>
<dbReference type="OrthoDB" id="7945729at2"/>
<protein>
    <recommendedName>
        <fullName evidence="2">Uridine phosphorylase</fullName>
        <ecNumber evidence="1">2.4.2.3</ecNumber>
    </recommendedName>
</protein>
<dbReference type="Gene3D" id="3.40.50.1580">
    <property type="entry name" value="Nucleoside phosphorylase domain"/>
    <property type="match status" value="1"/>
</dbReference>
<accession>A0A2K4ZG86</accession>